<feature type="transmembrane region" description="Helical" evidence="1">
    <location>
        <begin position="192"/>
        <end position="214"/>
    </location>
</feature>
<name>A0A0W4ZJW8_PNEJ7</name>
<gene>
    <name evidence="3" type="ORF">T551_02519</name>
</gene>
<dbReference type="AlphaFoldDB" id="A0A0W4ZJW8"/>
<feature type="transmembrane region" description="Helical" evidence="1">
    <location>
        <begin position="234"/>
        <end position="255"/>
    </location>
</feature>
<feature type="transmembrane region" description="Helical" evidence="1">
    <location>
        <begin position="94"/>
        <end position="118"/>
    </location>
</feature>
<reference evidence="4" key="1">
    <citation type="journal article" date="2016" name="Nat. Commun.">
        <title>Genome analysis of three Pneumocystis species reveals adaptation mechanisms to life exclusively in mammalian hosts.</title>
        <authorList>
            <person name="Ma L."/>
            <person name="Chen Z."/>
            <person name="Huang D.W."/>
            <person name="Kutty G."/>
            <person name="Ishihara M."/>
            <person name="Wang H."/>
            <person name="Abouelleil A."/>
            <person name="Bishop L."/>
            <person name="Davey E."/>
            <person name="Deng R."/>
            <person name="Deng X."/>
            <person name="Fan L."/>
            <person name="Fantoni G."/>
            <person name="Fitzgerald M."/>
            <person name="Gogineni E."/>
            <person name="Goldberg J.M."/>
            <person name="Handley G."/>
            <person name="Hu X."/>
            <person name="Huber C."/>
            <person name="Jiao X."/>
            <person name="Jones K."/>
            <person name="Levin J.Z."/>
            <person name="Liu Y."/>
            <person name="Macdonald P."/>
            <person name="Melnikov A."/>
            <person name="Raley C."/>
            <person name="Sassi M."/>
            <person name="Sherman B.T."/>
            <person name="Song X."/>
            <person name="Sykes S."/>
            <person name="Tran B."/>
            <person name="Walsh L."/>
            <person name="Xia Y."/>
            <person name="Yang J."/>
            <person name="Young S."/>
            <person name="Zeng Q."/>
            <person name="Zheng X."/>
            <person name="Stephens R."/>
            <person name="Nusbaum C."/>
            <person name="Birren B.W."/>
            <person name="Azadi P."/>
            <person name="Lempicki R.A."/>
            <person name="Cuomo C.A."/>
            <person name="Kovacs J.A."/>
        </authorList>
    </citation>
    <scope>NUCLEOTIDE SEQUENCE [LARGE SCALE GENOMIC DNA]</scope>
    <source>
        <strain evidence="4">RU7</strain>
    </source>
</reference>
<feature type="transmembrane region" description="Helical" evidence="1">
    <location>
        <begin position="160"/>
        <end position="185"/>
    </location>
</feature>
<dbReference type="PROSITE" id="PS50924">
    <property type="entry name" value="MHYT"/>
    <property type="match status" value="1"/>
</dbReference>
<dbReference type="Proteomes" id="UP000053447">
    <property type="component" value="Unassembled WGS sequence"/>
</dbReference>
<dbReference type="VEuPathDB" id="FungiDB:T551_02519"/>
<dbReference type="PANTHER" id="PTHR35152:SF1">
    <property type="entry name" value="DOMAIN SIGNALLING PROTEIN, PUTATIVE (AFU_ORTHOLOGUE AFUA_5G11310)-RELATED"/>
    <property type="match status" value="1"/>
</dbReference>
<feature type="domain" description="MHYT" evidence="2">
    <location>
        <begin position="22"/>
        <end position="221"/>
    </location>
</feature>
<keyword evidence="4" id="KW-1185">Reference proteome</keyword>
<comment type="caution">
    <text evidence="3">The sequence shown here is derived from an EMBL/GenBank/DDBJ whole genome shotgun (WGS) entry which is preliminary data.</text>
</comment>
<evidence type="ECO:0000259" key="2">
    <source>
        <dbReference type="PROSITE" id="PS50924"/>
    </source>
</evidence>
<evidence type="ECO:0000313" key="4">
    <source>
        <dbReference type="Proteomes" id="UP000053447"/>
    </source>
</evidence>
<feature type="transmembrane region" description="Helical" evidence="1">
    <location>
        <begin position="54"/>
        <end position="74"/>
    </location>
</feature>
<dbReference type="STRING" id="1408657.A0A0W4ZJW8"/>
<dbReference type="eggNOG" id="ENOG502QTP5">
    <property type="taxonomic scope" value="Eukaryota"/>
</dbReference>
<dbReference type="PANTHER" id="PTHR35152">
    <property type="entry name" value="DOMAIN SIGNALLING PROTEIN, PUTATIVE (AFU_ORTHOLOGUE AFUA_5G11310)-RELATED"/>
    <property type="match status" value="1"/>
</dbReference>
<dbReference type="OrthoDB" id="264015at2759"/>
<accession>A0A0W4ZJW8</accession>
<evidence type="ECO:0000256" key="1">
    <source>
        <dbReference type="SAM" id="Phobius"/>
    </source>
</evidence>
<dbReference type="Pfam" id="PF03707">
    <property type="entry name" value="MHYT"/>
    <property type="match status" value="2"/>
</dbReference>
<keyword evidence="1" id="KW-0812">Transmembrane</keyword>
<protein>
    <recommendedName>
        <fullName evidence="2">MHYT domain-containing protein</fullName>
    </recommendedName>
</protein>
<sequence>MTKIKENMSVPLSYDQVVEQYISLKIVMISYFISVLGSYTTLELLRRRTSMRGVFNWSLLICSALSMGGVAIWSMHFLGNRAIILHDGRAEHQLAYSMGFTALSFFLPILVLLLAYLLIGTNEKVSCLRILAGGTFGGLAICGMHYTGQAGISNYMASYNIGYVIGSVIIAVCATVSTLTLFFSLQSKWTNAWCKLAGCSFLLAASVSGMHWVASLGTTYRFRHIVINNVSQTSTIIFIGAISSAACIALLVLAFEATRRMKARKDRAQKVVLTRAIFDPDGKMLVTIDGMFISHEITDTYHERSLNDEFDIDHPVFCWIYKVSRSWKSVMDLVPIIKEHFKISNPSDNQNIDYSLIFKERFIVAAIRLAELLHESLDQIGVLYDGIMKTGQKKERTTKQENGSPKPVLRLYGKGQMLFLVKHASRAECSRYLSYGFRFAQVHLILDGLARSLQVPKVEIAEYIECMKQYQLNSDSYKPGIYVGIFAVKAHVHNGLKIVVDKQNDSMIPGKRLSHRILDQEQIMFLKSIENMTAKQVFQLLNQSGQQQTFDSSISLFKAELKDSLIHISQCIDEYTFQDAVLIPELIRVPCSGQYQGKYATLIIFRHVIPIHVYLQTNDRIKFMPLNLFKAHQWSVLGHGEVLFTQDVQREFSPIINDLERVQTSHSSYPVITSIKKSEENFDPSLFGITVSKSVSVSVEDQYSIHPSTMTTNQTAVSAINRETLWVDDVLTGIIWNH</sequence>
<feature type="transmembrane region" description="Helical" evidence="1">
    <location>
        <begin position="20"/>
        <end position="42"/>
    </location>
</feature>
<keyword evidence="1" id="KW-0472">Membrane</keyword>
<dbReference type="RefSeq" id="XP_018229004.1">
    <property type="nucleotide sequence ID" value="XM_018374782.1"/>
</dbReference>
<proteinExistence type="predicted"/>
<keyword evidence="1" id="KW-1133">Transmembrane helix</keyword>
<dbReference type="EMBL" id="LFWA01000011">
    <property type="protein sequence ID" value="KTW28669.1"/>
    <property type="molecule type" value="Genomic_DNA"/>
</dbReference>
<evidence type="ECO:0000313" key="3">
    <source>
        <dbReference type="EMBL" id="KTW28669.1"/>
    </source>
</evidence>
<dbReference type="GeneID" id="28941037"/>
<organism evidence="3 4">
    <name type="scientific">Pneumocystis jirovecii (strain RU7)</name>
    <name type="common">Human pneumocystis pneumonia agent</name>
    <dbReference type="NCBI Taxonomy" id="1408657"/>
    <lineage>
        <taxon>Eukaryota</taxon>
        <taxon>Fungi</taxon>
        <taxon>Dikarya</taxon>
        <taxon>Ascomycota</taxon>
        <taxon>Taphrinomycotina</taxon>
        <taxon>Pneumocystomycetes</taxon>
        <taxon>Pneumocystaceae</taxon>
        <taxon>Pneumocystis</taxon>
    </lineage>
</organism>
<dbReference type="InterPro" id="IPR005330">
    <property type="entry name" value="MHYT_dom"/>
</dbReference>
<feature type="transmembrane region" description="Helical" evidence="1">
    <location>
        <begin position="130"/>
        <end position="148"/>
    </location>
</feature>